<dbReference type="EMBL" id="JNBS01002337">
    <property type="protein sequence ID" value="OQR92304.1"/>
    <property type="molecule type" value="Genomic_DNA"/>
</dbReference>
<keyword evidence="3" id="KW-1185">Reference proteome</keyword>
<name>A0A1V9Z2R9_9STRA</name>
<organism evidence="2 3">
    <name type="scientific">Thraustotheca clavata</name>
    <dbReference type="NCBI Taxonomy" id="74557"/>
    <lineage>
        <taxon>Eukaryota</taxon>
        <taxon>Sar</taxon>
        <taxon>Stramenopiles</taxon>
        <taxon>Oomycota</taxon>
        <taxon>Saprolegniomycetes</taxon>
        <taxon>Saprolegniales</taxon>
        <taxon>Achlyaceae</taxon>
        <taxon>Thraustotheca</taxon>
    </lineage>
</organism>
<comment type="caution">
    <text evidence="2">The sequence shown here is derived from an EMBL/GenBank/DDBJ whole genome shotgun (WGS) entry which is preliminary data.</text>
</comment>
<proteinExistence type="predicted"/>
<dbReference type="GO" id="GO:0009507">
    <property type="term" value="C:chloroplast"/>
    <property type="evidence" value="ECO:0007669"/>
    <property type="project" value="TreeGrafter"/>
</dbReference>
<gene>
    <name evidence="2" type="ORF">THRCLA_08728</name>
</gene>
<accession>A0A1V9Z2R9</accession>
<keyword evidence="1" id="KW-0677">Repeat</keyword>
<evidence type="ECO:0000313" key="2">
    <source>
        <dbReference type="EMBL" id="OQR92304.1"/>
    </source>
</evidence>
<dbReference type="Proteomes" id="UP000243217">
    <property type="component" value="Unassembled WGS sequence"/>
</dbReference>
<evidence type="ECO:0000256" key="1">
    <source>
        <dbReference type="ARBA" id="ARBA00022737"/>
    </source>
</evidence>
<dbReference type="OrthoDB" id="185373at2759"/>
<dbReference type="STRING" id="74557.A0A1V9Z2R9"/>
<dbReference type="PANTHER" id="PTHR47936">
    <property type="entry name" value="PPR_LONG DOMAIN-CONTAINING PROTEIN"/>
    <property type="match status" value="1"/>
</dbReference>
<dbReference type="InterPro" id="IPR011990">
    <property type="entry name" value="TPR-like_helical_dom_sf"/>
</dbReference>
<reference evidence="2 3" key="1">
    <citation type="journal article" date="2014" name="Genome Biol. Evol.">
        <title>The secreted proteins of Achlya hypogyna and Thraustotheca clavata identify the ancestral oomycete secretome and reveal gene acquisitions by horizontal gene transfer.</title>
        <authorList>
            <person name="Misner I."/>
            <person name="Blouin N."/>
            <person name="Leonard G."/>
            <person name="Richards T.A."/>
            <person name="Lane C.E."/>
        </authorList>
    </citation>
    <scope>NUCLEOTIDE SEQUENCE [LARGE SCALE GENOMIC DNA]</scope>
    <source>
        <strain evidence="2 3">ATCC 34112</strain>
    </source>
</reference>
<dbReference type="PANTHER" id="PTHR47936:SF1">
    <property type="entry name" value="PENTATRICOPEPTIDE REPEAT-CONTAINING PROTEIN GUN1, CHLOROPLASTIC"/>
    <property type="match status" value="1"/>
</dbReference>
<protein>
    <recommendedName>
        <fullName evidence="4">Pentacotripeptide-repeat region of PRORP domain-containing protein</fullName>
    </recommendedName>
</protein>
<evidence type="ECO:0000313" key="3">
    <source>
        <dbReference type="Proteomes" id="UP000243217"/>
    </source>
</evidence>
<dbReference type="GO" id="GO:0031930">
    <property type="term" value="P:mitochondria-nucleus signaling pathway"/>
    <property type="evidence" value="ECO:0007669"/>
    <property type="project" value="TreeGrafter"/>
</dbReference>
<dbReference type="Gene3D" id="1.25.40.10">
    <property type="entry name" value="Tetratricopeptide repeat domain"/>
    <property type="match status" value="1"/>
</dbReference>
<evidence type="ECO:0008006" key="4">
    <source>
        <dbReference type="Google" id="ProtNLM"/>
    </source>
</evidence>
<sequence length="766" mass="87124">MSERSAMDLHTFFAAAKAAEADYVLIASLLEMRQKYPKELKARHYIESKAAFLRSKRHDDMLAIFEHECSIQSHPQAIFYVWALSALNEIEDYSRAHDLLQDMRQAGYMIPNDTVTRLMYNLSCKSDKEGVLALYEQVDATMGIWTPVALNRLMAALGRVGCPEKAFQFYSQSTIDLDPSTFKTLMEICVRNQCHKEASDVLKNRGLFNIQLDSGGYNTIIEALLMLDRHDAIPDILLEMEQNGVAQDSKTTFLLRRYNYHGRENPRATLTAKTPDAAELDRLIVQEEWGKATELASSMLETKLPVMQFTLESIMRAYIGAGANDKIDELLALLSERVWSSTGPALQLAMRHFAARRPDPANKNTKLLIDPVRAMAAYRAAKFQNVAIVNPRSMFLVFQYLGDYKAALSELDLYMEHHKEPEKKKYMREAIFFDTLRVCVKCREYDAFEKLVQKLVAVGHPISPKAFESIWFDPTKYSYFNHGKRPFTDKEKHAFLIKFGKALSNSLRLLMDKQDFTPTYETLDVLTNTLYYSGYRAILVQLYLKAKAHSPPTVLPEQTYAKIIDVLVHGHRLNEALSLYKEAFSYKDRINQPWLLAAPVAQGYAMAKDFDKLTSTIENYPYPSVFRAALLRLFVQEELELATKFVKQMTNYDLIPNPYTTQHAMIACSKVAAKKGNPSVIAATVEAFLTPLESRLIKDDKVVRTLTLTNSSGLTSSQNINHHDIERTYAFALLALKTSGNYADADKLAARMQKYGIKQVDVAKHK</sequence>
<dbReference type="AlphaFoldDB" id="A0A1V9Z2R9"/>